<dbReference type="Proteomes" id="UP000737018">
    <property type="component" value="Unassembled WGS sequence"/>
</dbReference>
<organism evidence="3 4">
    <name type="scientific">Castanea mollissima</name>
    <name type="common">Chinese chestnut</name>
    <dbReference type="NCBI Taxonomy" id="60419"/>
    <lineage>
        <taxon>Eukaryota</taxon>
        <taxon>Viridiplantae</taxon>
        <taxon>Streptophyta</taxon>
        <taxon>Embryophyta</taxon>
        <taxon>Tracheophyta</taxon>
        <taxon>Spermatophyta</taxon>
        <taxon>Magnoliopsida</taxon>
        <taxon>eudicotyledons</taxon>
        <taxon>Gunneridae</taxon>
        <taxon>Pentapetalae</taxon>
        <taxon>rosids</taxon>
        <taxon>fabids</taxon>
        <taxon>Fagales</taxon>
        <taxon>Fagaceae</taxon>
        <taxon>Castanea</taxon>
    </lineage>
</organism>
<proteinExistence type="predicted"/>
<sequence>MEAYNRIYPLAFFVLLIFTFSAYSCASTILAESNTSSSCNGSLGECVIEDDLEFLVDPYLRSRVLQGNGRTSGTGNPNNPAIPCGRNRDPKLYKECYKGCVKPDDLYRGCP</sequence>
<keyword evidence="2" id="KW-0732">Signal</keyword>
<dbReference type="PROSITE" id="PS51257">
    <property type="entry name" value="PROKAR_LIPOPROTEIN"/>
    <property type="match status" value="1"/>
</dbReference>
<feature type="signal peptide" evidence="2">
    <location>
        <begin position="1"/>
        <end position="26"/>
    </location>
</feature>
<dbReference type="EMBL" id="JRKL02000047">
    <property type="protein sequence ID" value="KAF3975954.1"/>
    <property type="molecule type" value="Genomic_DNA"/>
</dbReference>
<feature type="chain" id="PRO_5035288694" evidence="2">
    <location>
        <begin position="27"/>
        <end position="111"/>
    </location>
</feature>
<evidence type="ECO:0000256" key="2">
    <source>
        <dbReference type="SAM" id="SignalP"/>
    </source>
</evidence>
<gene>
    <name evidence="3" type="ORF">CMV_000828</name>
</gene>
<protein>
    <submittedName>
        <fullName evidence="3">Uncharacterized protein</fullName>
    </submittedName>
</protein>
<accession>A0A8J4RYX2</accession>
<feature type="region of interest" description="Disordered" evidence="1">
    <location>
        <begin position="67"/>
        <end position="88"/>
    </location>
</feature>
<evidence type="ECO:0000313" key="4">
    <source>
        <dbReference type="Proteomes" id="UP000737018"/>
    </source>
</evidence>
<evidence type="ECO:0000313" key="3">
    <source>
        <dbReference type="EMBL" id="KAF3975954.1"/>
    </source>
</evidence>
<keyword evidence="4" id="KW-1185">Reference proteome</keyword>
<comment type="caution">
    <text evidence="3">The sequence shown here is derived from an EMBL/GenBank/DDBJ whole genome shotgun (WGS) entry which is preliminary data.</text>
</comment>
<evidence type="ECO:0000256" key="1">
    <source>
        <dbReference type="SAM" id="MobiDB-lite"/>
    </source>
</evidence>
<reference evidence="3" key="1">
    <citation type="submission" date="2020-03" db="EMBL/GenBank/DDBJ databases">
        <title>Castanea mollissima Vanexum genome sequencing.</title>
        <authorList>
            <person name="Staton M."/>
        </authorList>
    </citation>
    <scope>NUCLEOTIDE SEQUENCE</scope>
    <source>
        <tissue evidence="3">Leaf</tissue>
    </source>
</reference>
<dbReference type="OrthoDB" id="1603256at2759"/>
<feature type="compositionally biased region" description="Polar residues" evidence="1">
    <location>
        <begin position="68"/>
        <end position="79"/>
    </location>
</feature>
<name>A0A8J4RYX2_9ROSI</name>
<dbReference type="AlphaFoldDB" id="A0A8J4RYX2"/>